<organism evidence="1 2">
    <name type="scientific">Pseudonocardia yuanmonensis</name>
    <dbReference type="NCBI Taxonomy" id="1095914"/>
    <lineage>
        <taxon>Bacteria</taxon>
        <taxon>Bacillati</taxon>
        <taxon>Actinomycetota</taxon>
        <taxon>Actinomycetes</taxon>
        <taxon>Pseudonocardiales</taxon>
        <taxon>Pseudonocardiaceae</taxon>
        <taxon>Pseudonocardia</taxon>
    </lineage>
</organism>
<evidence type="ECO:0000313" key="1">
    <source>
        <dbReference type="EMBL" id="GAA4686104.1"/>
    </source>
</evidence>
<sequence length="170" mass="18627">MSTDTSTDTTTGTATDTTGERLARTKQLVDEFIQALFTRGELDAVDRYLAPHYVDHDPPVPDAPSGREALRRAAALFRTAFPDWHSDVEQLVAEGDVVVERFTARGTHRGEFLGVPPTGETVELAGINVFRLEGDRIVERWGRLDELGLLRRLGLVPAASTGRVSAPTSR</sequence>
<dbReference type="InterPro" id="IPR032710">
    <property type="entry name" value="NTF2-like_dom_sf"/>
</dbReference>
<dbReference type="InterPro" id="IPR009959">
    <property type="entry name" value="Cyclase_SnoaL-like"/>
</dbReference>
<dbReference type="PANTHER" id="PTHR38436:SF1">
    <property type="entry name" value="ESTER CYCLASE"/>
    <property type="match status" value="1"/>
</dbReference>
<keyword evidence="2" id="KW-1185">Reference proteome</keyword>
<evidence type="ECO:0000313" key="2">
    <source>
        <dbReference type="Proteomes" id="UP001500325"/>
    </source>
</evidence>
<accession>A0ABP8WBH7</accession>
<comment type="caution">
    <text evidence="1">The sequence shown here is derived from an EMBL/GenBank/DDBJ whole genome shotgun (WGS) entry which is preliminary data.</text>
</comment>
<dbReference type="SUPFAM" id="SSF54427">
    <property type="entry name" value="NTF2-like"/>
    <property type="match status" value="1"/>
</dbReference>
<dbReference type="EMBL" id="BAABIC010000006">
    <property type="protein sequence ID" value="GAA4686104.1"/>
    <property type="molecule type" value="Genomic_DNA"/>
</dbReference>
<protein>
    <submittedName>
        <fullName evidence="1">Ester cyclase</fullName>
    </submittedName>
</protein>
<gene>
    <name evidence="1" type="ORF">GCM10023215_21850</name>
</gene>
<name>A0ABP8WBH7_9PSEU</name>
<dbReference type="RefSeq" id="WP_345380210.1">
    <property type="nucleotide sequence ID" value="NZ_BAABIC010000006.1"/>
</dbReference>
<dbReference type="PANTHER" id="PTHR38436">
    <property type="entry name" value="POLYKETIDE CYCLASE SNOAL-LIKE DOMAIN"/>
    <property type="match status" value="1"/>
</dbReference>
<dbReference type="Proteomes" id="UP001500325">
    <property type="component" value="Unassembled WGS sequence"/>
</dbReference>
<reference evidence="2" key="1">
    <citation type="journal article" date="2019" name="Int. J. Syst. Evol. Microbiol.">
        <title>The Global Catalogue of Microorganisms (GCM) 10K type strain sequencing project: providing services to taxonomists for standard genome sequencing and annotation.</title>
        <authorList>
            <consortium name="The Broad Institute Genomics Platform"/>
            <consortium name="The Broad Institute Genome Sequencing Center for Infectious Disease"/>
            <person name="Wu L."/>
            <person name="Ma J."/>
        </authorList>
    </citation>
    <scope>NUCLEOTIDE SEQUENCE [LARGE SCALE GENOMIC DNA]</scope>
    <source>
        <strain evidence="2">JCM 18055</strain>
    </source>
</reference>
<proteinExistence type="predicted"/>
<dbReference type="Gene3D" id="3.10.450.50">
    <property type="match status" value="1"/>
</dbReference>
<dbReference type="Pfam" id="PF07366">
    <property type="entry name" value="SnoaL"/>
    <property type="match status" value="1"/>
</dbReference>